<feature type="domain" description="TraG P-loop" evidence="1">
    <location>
        <begin position="436"/>
        <end position="738"/>
    </location>
</feature>
<dbReference type="Gene3D" id="1.10.8.730">
    <property type="match status" value="1"/>
</dbReference>
<evidence type="ECO:0000313" key="3">
    <source>
        <dbReference type="Proteomes" id="UP000284598"/>
    </source>
</evidence>
<dbReference type="RefSeq" id="WP_118024844.1">
    <property type="nucleotide sequence ID" value="NZ_QSFO01000003.1"/>
</dbReference>
<gene>
    <name evidence="2" type="ORF">DW929_02910</name>
</gene>
<proteinExistence type="predicted"/>
<dbReference type="SUPFAM" id="SSF52540">
    <property type="entry name" value="P-loop containing nucleoside triphosphate hydrolases"/>
    <property type="match status" value="1"/>
</dbReference>
<dbReference type="AlphaFoldDB" id="A0A413S340"/>
<dbReference type="InterPro" id="IPR051162">
    <property type="entry name" value="T4SS_component"/>
</dbReference>
<dbReference type="InterPro" id="IPR043964">
    <property type="entry name" value="P-loop_TraG"/>
</dbReference>
<sequence length="789" mass="90989">MNILSDRFSEIKKASEPLYRTPKSVQETVEILKISEGGIFEVAEGRYSKTYRFSDVNYATRTENEQESFFQKYCKCLNSFDCTFKITVNNRNRDMEALRNEVMLGLGNDGFDEMRESYNRIIEEKILEGRQGIEQERYITVTVKRKNFEEAKAQFATIENTMLKSFAELGSRLTPLNGNERLRILHDYYRLGREDEFNFDIKKGRITGTDFANEICNSSIKYYPNCFEDEGKVGRVLFIKKYPTYLSDRFFTELTFLPVHSITSVDVVPVPKDLTMKMLQKKYLGIESDIIKQQRTRNRNNDFSSDISYATRQKKRDIEEIMNNVRENDESLFYVSVTMIVMAETKDELDSICETIDSIAKGAGCAVDTCMYKQREAINTTLPIGVRQIETMRTMLTQSLAVLMPFNVEELCDRDGIYYGVNQISRNIIVGNRKKLLNGNGFIFGVSGAGKSFQAKMEMGSVLLSTEDNVIAVDPMNEYEDVTEKYNGTYINISTNTRNYINPMDMDVWNLDVMDSRGWVRDKCQFMLSICEQIMKEITPQQRSIISRCVKDLYMDIARSREKYVPTMEDLYNRLLEQEDKEARDVALGLEIFVTGALNIFNHQTNINVNNRFIVYGIRDLGESLAPLAMLVMMETIQQKIIQNGENGKATWFYIDEVHMLLNSQFSAEYLRQMWKKVRKQGGLCTGITQNIVDLLMSETSTTMLSNSAFILLLNQSSKDIEKIVEALEISEEQLNYVIDSPSGCGLIKCGSRMVPFDNVIDKDSELYRLYNTNLYEKMEKGKEISRVD</sequence>
<organism evidence="2 3">
    <name type="scientific">Eubacterium ventriosum</name>
    <dbReference type="NCBI Taxonomy" id="39496"/>
    <lineage>
        <taxon>Bacteria</taxon>
        <taxon>Bacillati</taxon>
        <taxon>Bacillota</taxon>
        <taxon>Clostridia</taxon>
        <taxon>Eubacteriales</taxon>
        <taxon>Eubacteriaceae</taxon>
        <taxon>Eubacterium</taxon>
    </lineage>
</organism>
<dbReference type="Gene3D" id="3.40.50.300">
    <property type="entry name" value="P-loop containing nucleotide triphosphate hydrolases"/>
    <property type="match status" value="1"/>
</dbReference>
<evidence type="ECO:0000259" key="1">
    <source>
        <dbReference type="Pfam" id="PF19044"/>
    </source>
</evidence>
<dbReference type="PANTHER" id="PTHR30121:SF6">
    <property type="entry name" value="SLR6007 PROTEIN"/>
    <property type="match status" value="1"/>
</dbReference>
<name>A0A413S340_9FIRM</name>
<protein>
    <recommendedName>
        <fullName evidence="1">TraG P-loop domain-containing protein</fullName>
    </recommendedName>
</protein>
<dbReference type="InterPro" id="IPR027417">
    <property type="entry name" value="P-loop_NTPase"/>
</dbReference>
<comment type="caution">
    <text evidence="2">The sequence shown here is derived from an EMBL/GenBank/DDBJ whole genome shotgun (WGS) entry which is preliminary data.</text>
</comment>
<dbReference type="PANTHER" id="PTHR30121">
    <property type="entry name" value="UNCHARACTERIZED PROTEIN YJGR-RELATED"/>
    <property type="match status" value="1"/>
</dbReference>
<dbReference type="Proteomes" id="UP000284598">
    <property type="component" value="Unassembled WGS sequence"/>
</dbReference>
<dbReference type="Pfam" id="PF19044">
    <property type="entry name" value="P-loop_TraG"/>
    <property type="match status" value="1"/>
</dbReference>
<dbReference type="EMBL" id="QSFO01000003">
    <property type="protein sequence ID" value="RHA56053.1"/>
    <property type="molecule type" value="Genomic_DNA"/>
</dbReference>
<evidence type="ECO:0000313" key="2">
    <source>
        <dbReference type="EMBL" id="RHA56053.1"/>
    </source>
</evidence>
<reference evidence="2 3" key="1">
    <citation type="submission" date="2018-08" db="EMBL/GenBank/DDBJ databases">
        <title>A genome reference for cultivated species of the human gut microbiota.</title>
        <authorList>
            <person name="Zou Y."/>
            <person name="Xue W."/>
            <person name="Luo G."/>
        </authorList>
    </citation>
    <scope>NUCLEOTIDE SEQUENCE [LARGE SCALE GENOMIC DNA]</scope>
    <source>
        <strain evidence="2 3">AM43-2</strain>
    </source>
</reference>
<dbReference type="NCBIfam" id="NF045971">
    <property type="entry name" value="conju_CD1110"/>
    <property type="match status" value="1"/>
</dbReference>
<accession>A0A413S340</accession>